<sequence>MPLRDHTGALFGTLCALDPEPRPDLDHENVQAALKRQARLLESALVWNLAGLDQQRVTEFFEEESRDPETGLLDEAGWLRILDGERRRGQAYGLSSMVLKVHGTRLDDEQRQLVADSLAALIRHQDMAAYLGSDQFAILLPENTPSCADQVRDRLLDALNAKGILMWCDAEPLALSEGRMQPPLTAEGGPVH</sequence>
<dbReference type="Proteomes" id="UP000644441">
    <property type="component" value="Unassembled WGS sequence"/>
</dbReference>
<evidence type="ECO:0000313" key="3">
    <source>
        <dbReference type="Proteomes" id="UP000644441"/>
    </source>
</evidence>
<dbReference type="EMBL" id="ARXR01000010">
    <property type="protein sequence ID" value="MBF5052983.1"/>
    <property type="molecule type" value="Genomic_DNA"/>
</dbReference>
<accession>A0ABS0AFQ7</accession>
<keyword evidence="3" id="KW-1185">Reference proteome</keyword>
<reference evidence="2 3" key="1">
    <citation type="submission" date="2012-09" db="EMBL/GenBank/DDBJ databases">
        <title>Genome Sequence of alkane-degrading Bacterium Alcanivorax venustensis ISO4.</title>
        <authorList>
            <person name="Lai Q."/>
            <person name="Shao Z."/>
        </authorList>
    </citation>
    <scope>NUCLEOTIDE SEQUENCE [LARGE SCALE GENOMIC DNA]</scope>
    <source>
        <strain evidence="2 3">ISO4</strain>
    </source>
</reference>
<organism evidence="2 3">
    <name type="scientific">Alloalcanivorax venustensis ISO4</name>
    <dbReference type="NCBI Taxonomy" id="1177184"/>
    <lineage>
        <taxon>Bacteria</taxon>
        <taxon>Pseudomonadati</taxon>
        <taxon>Pseudomonadota</taxon>
        <taxon>Gammaproteobacteria</taxon>
        <taxon>Oceanospirillales</taxon>
        <taxon>Alcanivoracaceae</taxon>
        <taxon>Alloalcanivorax</taxon>
    </lineage>
</organism>
<dbReference type="Pfam" id="PF00990">
    <property type="entry name" value="GGDEF"/>
    <property type="match status" value="1"/>
</dbReference>
<dbReference type="InterPro" id="IPR029787">
    <property type="entry name" value="Nucleotide_cyclase"/>
</dbReference>
<proteinExistence type="predicted"/>
<feature type="domain" description="GGDEF" evidence="1">
    <location>
        <begin position="92"/>
        <end position="192"/>
    </location>
</feature>
<dbReference type="InterPro" id="IPR000160">
    <property type="entry name" value="GGDEF_dom"/>
</dbReference>
<gene>
    <name evidence="2" type="ORF">ISO4_01585</name>
</gene>
<dbReference type="InterPro" id="IPR043128">
    <property type="entry name" value="Rev_trsase/Diguanyl_cyclase"/>
</dbReference>
<dbReference type="SUPFAM" id="SSF55073">
    <property type="entry name" value="Nucleotide cyclase"/>
    <property type="match status" value="1"/>
</dbReference>
<comment type="caution">
    <text evidence="2">The sequence shown here is derived from an EMBL/GenBank/DDBJ whole genome shotgun (WGS) entry which is preliminary data.</text>
</comment>
<evidence type="ECO:0000313" key="2">
    <source>
        <dbReference type="EMBL" id="MBF5052983.1"/>
    </source>
</evidence>
<dbReference type="Gene3D" id="3.30.70.270">
    <property type="match status" value="1"/>
</dbReference>
<dbReference type="PROSITE" id="PS50887">
    <property type="entry name" value="GGDEF"/>
    <property type="match status" value="1"/>
</dbReference>
<protein>
    <recommendedName>
        <fullName evidence="1">GGDEF domain-containing protein</fullName>
    </recommendedName>
</protein>
<name>A0ABS0AFQ7_9GAMM</name>
<evidence type="ECO:0000259" key="1">
    <source>
        <dbReference type="PROSITE" id="PS50887"/>
    </source>
</evidence>